<accession>A0AAJ0B7P7</accession>
<keyword evidence="1" id="KW-0732">Signal</keyword>
<dbReference type="AlphaFoldDB" id="A0AAJ0B7P7"/>
<evidence type="ECO:0008006" key="4">
    <source>
        <dbReference type="Google" id="ProtNLM"/>
    </source>
</evidence>
<organism evidence="2 3">
    <name type="scientific">Echria macrotheca</name>
    <dbReference type="NCBI Taxonomy" id="438768"/>
    <lineage>
        <taxon>Eukaryota</taxon>
        <taxon>Fungi</taxon>
        <taxon>Dikarya</taxon>
        <taxon>Ascomycota</taxon>
        <taxon>Pezizomycotina</taxon>
        <taxon>Sordariomycetes</taxon>
        <taxon>Sordariomycetidae</taxon>
        <taxon>Sordariales</taxon>
        <taxon>Schizotheciaceae</taxon>
        <taxon>Echria</taxon>
    </lineage>
</organism>
<keyword evidence="3" id="KW-1185">Reference proteome</keyword>
<name>A0AAJ0B7P7_9PEZI</name>
<reference evidence="2" key="1">
    <citation type="submission" date="2023-06" db="EMBL/GenBank/DDBJ databases">
        <title>Genome-scale phylogeny and comparative genomics of the fungal order Sordariales.</title>
        <authorList>
            <consortium name="Lawrence Berkeley National Laboratory"/>
            <person name="Hensen N."/>
            <person name="Bonometti L."/>
            <person name="Westerberg I."/>
            <person name="Brannstrom I.O."/>
            <person name="Guillou S."/>
            <person name="Cros-Aarteil S."/>
            <person name="Calhoun S."/>
            <person name="Haridas S."/>
            <person name="Kuo A."/>
            <person name="Mondo S."/>
            <person name="Pangilinan J."/>
            <person name="Riley R."/>
            <person name="Labutti K."/>
            <person name="Andreopoulos B."/>
            <person name="Lipzen A."/>
            <person name="Chen C."/>
            <person name="Yanf M."/>
            <person name="Daum C."/>
            <person name="Ng V."/>
            <person name="Clum A."/>
            <person name="Steindorff A."/>
            <person name="Ohm R."/>
            <person name="Martin F."/>
            <person name="Silar P."/>
            <person name="Natvig D."/>
            <person name="Lalanne C."/>
            <person name="Gautier V."/>
            <person name="Ament-Velasquez S.L."/>
            <person name="Kruys A."/>
            <person name="Hutchinson M.I."/>
            <person name="Powell A.J."/>
            <person name="Barry K."/>
            <person name="Miller A.N."/>
            <person name="Grigoriev I.V."/>
            <person name="Debuchy R."/>
            <person name="Gladieux P."/>
            <person name="Thoren M.H."/>
            <person name="Johannesson H."/>
        </authorList>
    </citation>
    <scope>NUCLEOTIDE SEQUENCE</scope>
    <source>
        <strain evidence="2">PSN4</strain>
    </source>
</reference>
<comment type="caution">
    <text evidence="2">The sequence shown here is derived from an EMBL/GenBank/DDBJ whole genome shotgun (WGS) entry which is preliminary data.</text>
</comment>
<gene>
    <name evidence="2" type="ORF">QBC47DRAFT_74323</name>
</gene>
<dbReference type="EMBL" id="MU839841">
    <property type="protein sequence ID" value="KAK1751702.1"/>
    <property type="molecule type" value="Genomic_DNA"/>
</dbReference>
<evidence type="ECO:0000256" key="1">
    <source>
        <dbReference type="SAM" id="SignalP"/>
    </source>
</evidence>
<evidence type="ECO:0000313" key="3">
    <source>
        <dbReference type="Proteomes" id="UP001239445"/>
    </source>
</evidence>
<feature type="signal peptide" evidence="1">
    <location>
        <begin position="1"/>
        <end position="16"/>
    </location>
</feature>
<evidence type="ECO:0000313" key="2">
    <source>
        <dbReference type="EMBL" id="KAK1751702.1"/>
    </source>
</evidence>
<dbReference type="Proteomes" id="UP001239445">
    <property type="component" value="Unassembled WGS sequence"/>
</dbReference>
<feature type="chain" id="PRO_5042530684" description="Secreted protein" evidence="1">
    <location>
        <begin position="17"/>
        <end position="117"/>
    </location>
</feature>
<protein>
    <recommendedName>
        <fullName evidence="4">Secreted protein</fullName>
    </recommendedName>
</protein>
<proteinExistence type="predicted"/>
<sequence length="117" mass="12756">MMGYLVVFWWIVLTLDEEVASMGGCFSRQFGVLSPGSSTTSTHHIRTNMQQAVDDKGKKMTRTQTKQLGHGGCGGFHVLSCGILPAFLFRDPSFLPAPNTYAAWVAAAQRLSALFLS</sequence>